<protein>
    <submittedName>
        <fullName evidence="1">Uncharacterized protein</fullName>
    </submittedName>
</protein>
<dbReference type="EMBL" id="FJUY01000005">
    <property type="protein sequence ID" value="CZT17937.1"/>
    <property type="molecule type" value="Genomic_DNA"/>
</dbReference>
<sequence length="89" mass="9734">MNIAQIQSNVPRLQARQGYAGTAPEKGIATGGPMLPKTSSDFVHGLSTLCMAVKMRCPTSQPKMKSTCRMGYKRSRGRRCKTHLCFASD</sequence>
<keyword evidence="2" id="KW-1185">Reference proteome</keyword>
<dbReference type="AlphaFoldDB" id="A0A2D3UZU4"/>
<evidence type="ECO:0000313" key="1">
    <source>
        <dbReference type="EMBL" id="CZT17937.1"/>
    </source>
</evidence>
<dbReference type="RefSeq" id="XP_023624827.1">
    <property type="nucleotide sequence ID" value="XM_023769059.1"/>
</dbReference>
<gene>
    <name evidence="1" type="ORF">RCC_03775</name>
</gene>
<name>A0A2D3UZU4_9PEZI</name>
<organism evidence="1 2">
    <name type="scientific">Ramularia collo-cygni</name>
    <dbReference type="NCBI Taxonomy" id="112498"/>
    <lineage>
        <taxon>Eukaryota</taxon>
        <taxon>Fungi</taxon>
        <taxon>Dikarya</taxon>
        <taxon>Ascomycota</taxon>
        <taxon>Pezizomycotina</taxon>
        <taxon>Dothideomycetes</taxon>
        <taxon>Dothideomycetidae</taxon>
        <taxon>Mycosphaerellales</taxon>
        <taxon>Mycosphaerellaceae</taxon>
        <taxon>Ramularia</taxon>
    </lineage>
</organism>
<reference evidence="1 2" key="1">
    <citation type="submission" date="2016-03" db="EMBL/GenBank/DDBJ databases">
        <authorList>
            <person name="Ploux O."/>
        </authorList>
    </citation>
    <scope>NUCLEOTIDE SEQUENCE [LARGE SCALE GENOMIC DNA]</scope>
    <source>
        <strain evidence="1 2">URUG2</strain>
    </source>
</reference>
<evidence type="ECO:0000313" key="2">
    <source>
        <dbReference type="Proteomes" id="UP000225277"/>
    </source>
</evidence>
<dbReference type="GeneID" id="35598966"/>
<accession>A0A2D3UZU4</accession>
<dbReference type="Proteomes" id="UP000225277">
    <property type="component" value="Unassembled WGS sequence"/>
</dbReference>
<proteinExistence type="predicted"/>